<dbReference type="InterPro" id="IPR003593">
    <property type="entry name" value="AAA+_ATPase"/>
</dbReference>
<evidence type="ECO:0000256" key="5">
    <source>
        <dbReference type="ARBA" id="ARBA00023163"/>
    </source>
</evidence>
<evidence type="ECO:0000313" key="7">
    <source>
        <dbReference type="EMBL" id="MEK8089877.1"/>
    </source>
</evidence>
<dbReference type="InterPro" id="IPR025943">
    <property type="entry name" value="Sigma_54_int_dom_ATP-bd_2"/>
</dbReference>
<dbReference type="PRINTS" id="PR01590">
    <property type="entry name" value="HTHFIS"/>
</dbReference>
<dbReference type="Gene3D" id="1.10.10.60">
    <property type="entry name" value="Homeodomain-like"/>
    <property type="match status" value="1"/>
</dbReference>
<evidence type="ECO:0000256" key="4">
    <source>
        <dbReference type="ARBA" id="ARBA00023125"/>
    </source>
</evidence>
<comment type="caution">
    <text evidence="7">The sequence shown here is derived from an EMBL/GenBank/DDBJ whole genome shotgun (WGS) entry which is preliminary data.</text>
</comment>
<proteinExistence type="predicted"/>
<evidence type="ECO:0000256" key="1">
    <source>
        <dbReference type="ARBA" id="ARBA00022741"/>
    </source>
</evidence>
<dbReference type="InterPro" id="IPR041359">
    <property type="entry name" value="MetOD1"/>
</dbReference>
<keyword evidence="3" id="KW-0805">Transcription regulation</keyword>
<dbReference type="CDD" id="cd00009">
    <property type="entry name" value="AAA"/>
    <property type="match status" value="1"/>
</dbReference>
<protein>
    <submittedName>
        <fullName evidence="7">Sigma 54-interacting transcriptional regulator</fullName>
    </submittedName>
</protein>
<dbReference type="Pfam" id="PF18546">
    <property type="entry name" value="MetOD1"/>
    <property type="match status" value="1"/>
</dbReference>
<dbReference type="SMART" id="SM00382">
    <property type="entry name" value="AAA"/>
    <property type="match status" value="1"/>
</dbReference>
<evidence type="ECO:0000256" key="3">
    <source>
        <dbReference type="ARBA" id="ARBA00023015"/>
    </source>
</evidence>
<keyword evidence="2" id="KW-0067">ATP-binding</keyword>
<dbReference type="InterPro" id="IPR025944">
    <property type="entry name" value="Sigma_54_int_dom_CS"/>
</dbReference>
<dbReference type="Pfam" id="PF00158">
    <property type="entry name" value="Sigma54_activat"/>
    <property type="match status" value="1"/>
</dbReference>
<sequence length="527" mass="57836">MSHALLSELIPLSFLQMFFTQSVKLAGQLPQEDAACHNHIQILGLTASSCLEAHVRQQLGLSGEISGDQYTALVINIKNQIGGGFAPATGEAGAIRVMNTRCPFGDRVKEAPELCRMTSSVFGGIAARNFGYAKVELRRRIANNDGCCEVLIHFDRETARDKYGDEYVSQDGAIVSRMALEDVTVRVAEKMARIWCPATGNAPEGCRGGPEIVAESLVMREALEAVELVAPTMANVLINGETGVGKEIISRAIHALSKRSEGKFVAVNCGAIPDNLIESALFGHEKGAFTGAHEMRQGVFERAAGGTLFLDEVDSLPLLSQANLLRVLQEGEFERVGGKQVLHADVRIIAASNTPMDKLLTGGGFRQDLYYRLNVVPIHIPPLRERREDITALINHLLSRLAARYQRPRKVLGSRAWGQAMAYEWPGNVRELENVLERTFLFARGQVIDELGVQLSAETGLSQIEDLRRRRQGAVRDVETKILRDALQRQAGNVSAVAREIGITPRAIHQKLRSYNIDAATYRKPGK</sequence>
<feature type="domain" description="Sigma-54 factor interaction" evidence="6">
    <location>
        <begin position="212"/>
        <end position="441"/>
    </location>
</feature>
<dbReference type="Gene3D" id="3.40.50.300">
    <property type="entry name" value="P-loop containing nucleotide triphosphate hydrolases"/>
    <property type="match status" value="1"/>
</dbReference>
<dbReference type="RefSeq" id="WP_341370935.1">
    <property type="nucleotide sequence ID" value="NZ_JBBPCO010000008.1"/>
</dbReference>
<dbReference type="InterPro" id="IPR009057">
    <property type="entry name" value="Homeodomain-like_sf"/>
</dbReference>
<dbReference type="EMBL" id="JBBPCO010000008">
    <property type="protein sequence ID" value="MEK8089877.1"/>
    <property type="molecule type" value="Genomic_DNA"/>
</dbReference>
<dbReference type="Gene3D" id="1.10.8.60">
    <property type="match status" value="1"/>
</dbReference>
<dbReference type="PANTHER" id="PTHR32071:SF57">
    <property type="entry name" value="C4-DICARBOXYLATE TRANSPORT TRANSCRIPTIONAL REGULATORY PROTEIN DCTD"/>
    <property type="match status" value="1"/>
</dbReference>
<reference evidence="7 8" key="1">
    <citation type="submission" date="2024-04" db="EMBL/GenBank/DDBJ databases">
        <authorList>
            <person name="Abashina T."/>
            <person name="Shaikin A."/>
        </authorList>
    </citation>
    <scope>NUCLEOTIDE SEQUENCE [LARGE SCALE GENOMIC DNA]</scope>
    <source>
        <strain evidence="7 8">AAFK</strain>
    </source>
</reference>
<name>A0ABU9DAL4_9PROT</name>
<dbReference type="PROSITE" id="PS00676">
    <property type="entry name" value="SIGMA54_INTERACT_2"/>
    <property type="match status" value="1"/>
</dbReference>
<accession>A0ABU9DAL4</accession>
<keyword evidence="8" id="KW-1185">Reference proteome</keyword>
<dbReference type="SUPFAM" id="SSF46689">
    <property type="entry name" value="Homeodomain-like"/>
    <property type="match status" value="1"/>
</dbReference>
<keyword evidence="1" id="KW-0547">Nucleotide-binding</keyword>
<evidence type="ECO:0000256" key="2">
    <source>
        <dbReference type="ARBA" id="ARBA00022840"/>
    </source>
</evidence>
<keyword evidence="5" id="KW-0804">Transcription</keyword>
<dbReference type="InterPro" id="IPR058031">
    <property type="entry name" value="AAA_lid_NorR"/>
</dbReference>
<dbReference type="PANTHER" id="PTHR32071">
    <property type="entry name" value="TRANSCRIPTIONAL REGULATORY PROTEIN"/>
    <property type="match status" value="1"/>
</dbReference>
<dbReference type="InterPro" id="IPR002197">
    <property type="entry name" value="HTH_Fis"/>
</dbReference>
<keyword evidence="4" id="KW-0238">DNA-binding</keyword>
<dbReference type="SUPFAM" id="SSF52540">
    <property type="entry name" value="P-loop containing nucleoside triphosphate hydrolases"/>
    <property type="match status" value="1"/>
</dbReference>
<evidence type="ECO:0000313" key="8">
    <source>
        <dbReference type="Proteomes" id="UP001446205"/>
    </source>
</evidence>
<gene>
    <name evidence="7" type="ORF">WOB96_08860</name>
</gene>
<evidence type="ECO:0000259" key="6">
    <source>
        <dbReference type="PROSITE" id="PS50045"/>
    </source>
</evidence>
<dbReference type="InterPro" id="IPR025662">
    <property type="entry name" value="Sigma_54_int_dom_ATP-bd_1"/>
</dbReference>
<dbReference type="InterPro" id="IPR002078">
    <property type="entry name" value="Sigma_54_int"/>
</dbReference>
<dbReference type="Proteomes" id="UP001446205">
    <property type="component" value="Unassembled WGS sequence"/>
</dbReference>
<dbReference type="PROSITE" id="PS00688">
    <property type="entry name" value="SIGMA54_INTERACT_3"/>
    <property type="match status" value="1"/>
</dbReference>
<dbReference type="PROSITE" id="PS50045">
    <property type="entry name" value="SIGMA54_INTERACT_4"/>
    <property type="match status" value="1"/>
</dbReference>
<dbReference type="InterPro" id="IPR027417">
    <property type="entry name" value="P-loop_NTPase"/>
</dbReference>
<dbReference type="Pfam" id="PF25601">
    <property type="entry name" value="AAA_lid_14"/>
    <property type="match status" value="1"/>
</dbReference>
<organism evidence="7 8">
    <name type="scientific">Thermithiobacillus plumbiphilus</name>
    <dbReference type="NCBI Taxonomy" id="1729899"/>
    <lineage>
        <taxon>Bacteria</taxon>
        <taxon>Pseudomonadati</taxon>
        <taxon>Pseudomonadota</taxon>
        <taxon>Acidithiobacillia</taxon>
        <taxon>Acidithiobacillales</taxon>
        <taxon>Thermithiobacillaceae</taxon>
        <taxon>Thermithiobacillus</taxon>
    </lineage>
</organism>
<dbReference type="PROSITE" id="PS00675">
    <property type="entry name" value="SIGMA54_INTERACT_1"/>
    <property type="match status" value="1"/>
</dbReference>
<dbReference type="Pfam" id="PF02954">
    <property type="entry name" value="HTH_8"/>
    <property type="match status" value="1"/>
</dbReference>